<gene>
    <name evidence="2" type="ORF">IRI77_36410</name>
</gene>
<evidence type="ECO:0000313" key="3">
    <source>
        <dbReference type="Proteomes" id="UP000593892"/>
    </source>
</evidence>
<name>A0A7S7SJJ9_PALFE</name>
<evidence type="ECO:0000313" key="2">
    <source>
        <dbReference type="EMBL" id="QOY88162.1"/>
    </source>
</evidence>
<protein>
    <submittedName>
        <fullName evidence="2">Uncharacterized protein</fullName>
    </submittedName>
</protein>
<dbReference type="KEGG" id="pfer:IRI77_36410"/>
<feature type="coiled-coil region" evidence="1">
    <location>
        <begin position="156"/>
        <end position="183"/>
    </location>
</feature>
<dbReference type="Proteomes" id="UP000593892">
    <property type="component" value="Chromosome"/>
</dbReference>
<reference evidence="2 3" key="1">
    <citation type="submission" date="2020-10" db="EMBL/GenBank/DDBJ databases">
        <title>Complete genome sequence of Paludibaculum fermentans P105T, a facultatively anaerobic acidobacterium capable of dissimilatory Fe(III) reduction.</title>
        <authorList>
            <person name="Dedysh S.N."/>
            <person name="Beletsky A.V."/>
            <person name="Kulichevskaya I.S."/>
            <person name="Mardanov A.V."/>
            <person name="Ravin N.V."/>
        </authorList>
    </citation>
    <scope>NUCLEOTIDE SEQUENCE [LARGE SCALE GENOMIC DNA]</scope>
    <source>
        <strain evidence="2 3">P105</strain>
    </source>
</reference>
<organism evidence="2 3">
    <name type="scientific">Paludibaculum fermentans</name>
    <dbReference type="NCBI Taxonomy" id="1473598"/>
    <lineage>
        <taxon>Bacteria</taxon>
        <taxon>Pseudomonadati</taxon>
        <taxon>Acidobacteriota</taxon>
        <taxon>Terriglobia</taxon>
        <taxon>Bryobacterales</taxon>
        <taxon>Bryobacteraceae</taxon>
        <taxon>Paludibaculum</taxon>
    </lineage>
</organism>
<dbReference type="AlphaFoldDB" id="A0A7S7SJJ9"/>
<keyword evidence="1" id="KW-0175">Coiled coil</keyword>
<keyword evidence="3" id="KW-1185">Reference proteome</keyword>
<dbReference type="Gene3D" id="1.20.5.1160">
    <property type="entry name" value="Vasodilator-stimulated phosphoprotein"/>
    <property type="match status" value="1"/>
</dbReference>
<accession>A0A7S7SJJ9</accession>
<sequence length="229" mass="24810">MSIVYLNADRIGSTLCLALLCLAIAGTGMAQSIELPGQQQSSPASVQAVPADSGQTGLAYFLGQQDAIQADVARLQAELDDLRRKYSADPNAALREEIRAREAFAARLQIERAEARKFVSPTLAVTLDWVARDAQEGANAVKADLNARLRVPTPERAALKAQIDKLQQEIDRKVKLAKVLADKIKSLHDDRRREEVISELDALAKTTSGSSLAGTAAATVTVRDREKHQ</sequence>
<evidence type="ECO:0000256" key="1">
    <source>
        <dbReference type="SAM" id="Coils"/>
    </source>
</evidence>
<proteinExistence type="predicted"/>
<dbReference type="RefSeq" id="WP_194449825.1">
    <property type="nucleotide sequence ID" value="NZ_CP063849.1"/>
</dbReference>
<dbReference type="EMBL" id="CP063849">
    <property type="protein sequence ID" value="QOY88162.1"/>
    <property type="molecule type" value="Genomic_DNA"/>
</dbReference>